<feature type="transmembrane region" description="Helical" evidence="7">
    <location>
        <begin position="157"/>
        <end position="177"/>
    </location>
</feature>
<keyword evidence="6 7" id="KW-0472">Membrane</keyword>
<evidence type="ECO:0000256" key="3">
    <source>
        <dbReference type="ARBA" id="ARBA00007931"/>
    </source>
</evidence>
<evidence type="ECO:0000256" key="5">
    <source>
        <dbReference type="ARBA" id="ARBA00022989"/>
    </source>
</evidence>
<evidence type="ECO:0000313" key="9">
    <source>
        <dbReference type="EMBL" id="TWT81850.1"/>
    </source>
</evidence>
<comment type="similarity">
    <text evidence="3">Belongs to the peptidase M50B family.</text>
</comment>
<dbReference type="RefSeq" id="WP_146397999.1">
    <property type="nucleotide sequence ID" value="NZ_SJPJ01000001.1"/>
</dbReference>
<comment type="subcellular location">
    <subcellularLocation>
        <location evidence="2">Endomembrane system</location>
        <topology evidence="2">Multi-pass membrane protein</topology>
    </subcellularLocation>
</comment>
<reference evidence="9 10" key="1">
    <citation type="submission" date="2019-02" db="EMBL/GenBank/DDBJ databases">
        <title>Deep-cultivation of Planctomycetes and their phenomic and genomic characterization uncovers novel biology.</title>
        <authorList>
            <person name="Wiegand S."/>
            <person name="Jogler M."/>
            <person name="Boedeker C."/>
            <person name="Pinto D."/>
            <person name="Vollmers J."/>
            <person name="Rivas-Marin E."/>
            <person name="Kohn T."/>
            <person name="Peeters S.H."/>
            <person name="Heuer A."/>
            <person name="Rast P."/>
            <person name="Oberbeckmann S."/>
            <person name="Bunk B."/>
            <person name="Jeske O."/>
            <person name="Meyerdierks A."/>
            <person name="Storesund J.E."/>
            <person name="Kallscheuer N."/>
            <person name="Luecker S."/>
            <person name="Lage O.M."/>
            <person name="Pohl T."/>
            <person name="Merkel B.J."/>
            <person name="Hornburger P."/>
            <person name="Mueller R.-W."/>
            <person name="Bruemmer F."/>
            <person name="Labrenz M."/>
            <person name="Spormann A.M."/>
            <person name="Op Den Camp H."/>
            <person name="Overmann J."/>
            <person name="Amann R."/>
            <person name="Jetten M.S.M."/>
            <person name="Mascher T."/>
            <person name="Medema M.H."/>
            <person name="Devos D.P."/>
            <person name="Kaster A.-K."/>
            <person name="Ovreas L."/>
            <person name="Rohde M."/>
            <person name="Galperin M.Y."/>
            <person name="Jogler C."/>
        </authorList>
    </citation>
    <scope>NUCLEOTIDE SEQUENCE [LARGE SCALE GENOMIC DNA]</scope>
    <source>
        <strain evidence="9 10">CA13</strain>
    </source>
</reference>
<dbReference type="PANTHER" id="PTHR13325:SF3">
    <property type="entry name" value="MEMBRANE-BOUND TRANSCRIPTION FACTOR SITE-2 PROTEASE"/>
    <property type="match status" value="1"/>
</dbReference>
<keyword evidence="4 7" id="KW-0812">Transmembrane</keyword>
<dbReference type="GO" id="GO:0005737">
    <property type="term" value="C:cytoplasm"/>
    <property type="evidence" value="ECO:0007669"/>
    <property type="project" value="TreeGrafter"/>
</dbReference>
<dbReference type="Proteomes" id="UP000315010">
    <property type="component" value="Unassembled WGS sequence"/>
</dbReference>
<dbReference type="EMBL" id="SJPJ01000001">
    <property type="protein sequence ID" value="TWT81850.1"/>
    <property type="molecule type" value="Genomic_DNA"/>
</dbReference>
<dbReference type="InterPro" id="IPR001193">
    <property type="entry name" value="MBTPS2"/>
</dbReference>
<feature type="domain" description="Peptidase M50" evidence="8">
    <location>
        <begin position="160"/>
        <end position="346"/>
    </location>
</feature>
<feature type="transmembrane region" description="Helical" evidence="7">
    <location>
        <begin position="217"/>
        <end position="240"/>
    </location>
</feature>
<comment type="cofactor">
    <cofactor evidence="1">
        <name>Zn(2+)</name>
        <dbReference type="ChEBI" id="CHEBI:29105"/>
    </cofactor>
</comment>
<dbReference type="GO" id="GO:0016020">
    <property type="term" value="C:membrane"/>
    <property type="evidence" value="ECO:0007669"/>
    <property type="project" value="InterPro"/>
</dbReference>
<dbReference type="OrthoDB" id="9759690at2"/>
<evidence type="ECO:0000313" key="10">
    <source>
        <dbReference type="Proteomes" id="UP000315010"/>
    </source>
</evidence>
<comment type="caution">
    <text evidence="9">The sequence shown here is derived from an EMBL/GenBank/DDBJ whole genome shotgun (WGS) entry which is preliminary data.</text>
</comment>
<gene>
    <name evidence="9" type="ORF">CA13_33030</name>
</gene>
<evidence type="ECO:0000256" key="7">
    <source>
        <dbReference type="SAM" id="Phobius"/>
    </source>
</evidence>
<keyword evidence="5 7" id="KW-1133">Transmembrane helix</keyword>
<proteinExistence type="inferred from homology"/>
<dbReference type="SUPFAM" id="SSF111369">
    <property type="entry name" value="HlyD-like secretion proteins"/>
    <property type="match status" value="1"/>
</dbReference>
<feature type="transmembrane region" description="Helical" evidence="7">
    <location>
        <begin position="348"/>
        <end position="368"/>
    </location>
</feature>
<dbReference type="GO" id="GO:0004222">
    <property type="term" value="F:metalloendopeptidase activity"/>
    <property type="evidence" value="ECO:0007669"/>
    <property type="project" value="InterPro"/>
</dbReference>
<organism evidence="9 10">
    <name type="scientific">Novipirellula herctigrandis</name>
    <dbReference type="NCBI Taxonomy" id="2527986"/>
    <lineage>
        <taxon>Bacteria</taxon>
        <taxon>Pseudomonadati</taxon>
        <taxon>Planctomycetota</taxon>
        <taxon>Planctomycetia</taxon>
        <taxon>Pirellulales</taxon>
        <taxon>Pirellulaceae</taxon>
        <taxon>Novipirellula</taxon>
    </lineage>
</organism>
<keyword evidence="10" id="KW-1185">Reference proteome</keyword>
<dbReference type="GO" id="GO:0031293">
    <property type="term" value="P:membrane protein intracellular domain proteolysis"/>
    <property type="evidence" value="ECO:0007669"/>
    <property type="project" value="TreeGrafter"/>
</dbReference>
<dbReference type="InterPro" id="IPR008915">
    <property type="entry name" value="Peptidase_M50"/>
</dbReference>
<evidence type="ECO:0000256" key="4">
    <source>
        <dbReference type="ARBA" id="ARBA00022692"/>
    </source>
</evidence>
<protein>
    <submittedName>
        <fullName evidence="9">Peptidase family M50</fullName>
    </submittedName>
</protein>
<feature type="transmembrane region" description="Helical" evidence="7">
    <location>
        <begin position="389"/>
        <end position="411"/>
    </location>
</feature>
<feature type="transmembrane region" description="Helical" evidence="7">
    <location>
        <begin position="246"/>
        <end position="265"/>
    </location>
</feature>
<dbReference type="AlphaFoldDB" id="A0A5C5Z3T1"/>
<dbReference type="Pfam" id="PF02163">
    <property type="entry name" value="Peptidase_M50"/>
    <property type="match status" value="1"/>
</dbReference>
<accession>A0A5C5Z3T1</accession>
<dbReference type="GO" id="GO:0012505">
    <property type="term" value="C:endomembrane system"/>
    <property type="evidence" value="ECO:0007669"/>
    <property type="project" value="UniProtKB-SubCell"/>
</dbReference>
<dbReference type="PANTHER" id="PTHR13325">
    <property type="entry name" value="PROTEASE M50 MEMBRANE-BOUND TRANSCRIPTION FACTOR SITE 2 PROTEASE"/>
    <property type="match status" value="1"/>
</dbReference>
<evidence type="ECO:0000256" key="2">
    <source>
        <dbReference type="ARBA" id="ARBA00004127"/>
    </source>
</evidence>
<name>A0A5C5Z3T1_9BACT</name>
<sequence length="679" mass="75305">MNEAAISNERAPRFLRRDLRTNRIDGDRRVYRMVIDEVSGRFSRITENAWQRICQADCDNQPSEALLHQARAAGWTRERFEAPPVRFSPLAIRVPLGSIDWVAKRLARVSGVLFSPTAIVGWALLISVAMILVLTRLSESMAGIRLLPTYLKNANPFWIAATFLLTKLIHEMSHAVMCRRMGARSKSVGLFLFCGMPSPYCDVTDVWRLPSSVRRAAVMLAGIYVELIIATIATLVWVAANDPVTRMVAMNLMLVCGVSTLVFNANPLMRYDGYYVLMDLLGSTNLRREASESFMATVIAPIAGNCFGKARRRDRRAVVLSIYHASSMVYRALVLMAIAMFIVNLSAAVHIALLGVALVILISMMLMAKQTKNYIGLLRGKGPWAKVPLLRRFTIGSLIAALVAMILFVPLPRYREVSGVVDVAEATSVFLPTGSQIEKVEAEFGHWVEQGEWMATLNGEIEQIEISRLQGEVRLARLRSELARRDSLDRPEVAEQWTTLHAAEQSVETLLDKASERLEQTRVRAPEAGFVVPPKSQTISGDASVNVWLASSVGCVVHAGGRWSEAWCRIAKREKRAAVFLLDAKDHQWITVGTPIRVAVDHANDQVVESEVQAVSKIVSDETSVTRDAVYQVMCLLPASEEPILHSLGCHCTGVVRLPSRAFGADLVDWLSGFVSERI</sequence>
<evidence type="ECO:0000256" key="1">
    <source>
        <dbReference type="ARBA" id="ARBA00001947"/>
    </source>
</evidence>
<evidence type="ECO:0000256" key="6">
    <source>
        <dbReference type="ARBA" id="ARBA00023136"/>
    </source>
</evidence>
<evidence type="ECO:0000259" key="8">
    <source>
        <dbReference type="Pfam" id="PF02163"/>
    </source>
</evidence>
<feature type="transmembrane region" description="Helical" evidence="7">
    <location>
        <begin position="317"/>
        <end position="342"/>
    </location>
</feature>
<feature type="transmembrane region" description="Helical" evidence="7">
    <location>
        <begin position="112"/>
        <end position="137"/>
    </location>
</feature>